<comment type="similarity">
    <text evidence="1 7 8">Belongs to the universal ribosomal protein uS11 family.</text>
</comment>
<dbReference type="Pfam" id="PF00411">
    <property type="entry name" value="Ribosomal_S11"/>
    <property type="match status" value="1"/>
</dbReference>
<dbReference type="PIRSF" id="PIRSF002131">
    <property type="entry name" value="Ribosomal_S11"/>
    <property type="match status" value="1"/>
</dbReference>
<evidence type="ECO:0000256" key="3">
    <source>
        <dbReference type="ARBA" id="ARBA00022884"/>
    </source>
</evidence>
<dbReference type="GO" id="GO:0019843">
    <property type="term" value="F:rRNA binding"/>
    <property type="evidence" value="ECO:0007669"/>
    <property type="project" value="UniProtKB-UniRule"/>
</dbReference>
<dbReference type="Proteomes" id="UP000231542">
    <property type="component" value="Unassembled WGS sequence"/>
</dbReference>
<dbReference type="GO" id="GO:0005840">
    <property type="term" value="C:ribosome"/>
    <property type="evidence" value="ECO:0007669"/>
    <property type="project" value="UniProtKB-KW"/>
</dbReference>
<evidence type="ECO:0000256" key="8">
    <source>
        <dbReference type="RuleBase" id="RU003629"/>
    </source>
</evidence>
<keyword evidence="2 7" id="KW-0699">rRNA-binding</keyword>
<dbReference type="InterPro" id="IPR001971">
    <property type="entry name" value="Ribosomal_uS11"/>
</dbReference>
<dbReference type="InterPro" id="IPR018102">
    <property type="entry name" value="Ribosomal_uS11_CS"/>
</dbReference>
<dbReference type="GO" id="GO:1990904">
    <property type="term" value="C:ribonucleoprotein complex"/>
    <property type="evidence" value="ECO:0007669"/>
    <property type="project" value="UniProtKB-KW"/>
</dbReference>
<evidence type="ECO:0000256" key="2">
    <source>
        <dbReference type="ARBA" id="ARBA00022730"/>
    </source>
</evidence>
<keyword evidence="3 7" id="KW-0694">RNA-binding</keyword>
<evidence type="ECO:0000256" key="1">
    <source>
        <dbReference type="ARBA" id="ARBA00006194"/>
    </source>
</evidence>
<organism evidence="9 10">
    <name type="scientific">Candidatus Kerfeldbacteria bacterium CG08_land_8_20_14_0_20_40_16</name>
    <dbReference type="NCBI Taxonomy" id="2014244"/>
    <lineage>
        <taxon>Bacteria</taxon>
        <taxon>Candidatus Kerfeldiibacteriota</taxon>
    </lineage>
</organism>
<dbReference type="Gene3D" id="3.30.420.80">
    <property type="entry name" value="Ribosomal protein S11"/>
    <property type="match status" value="1"/>
</dbReference>
<proteinExistence type="inferred from homology"/>
<dbReference type="PANTHER" id="PTHR11759">
    <property type="entry name" value="40S RIBOSOMAL PROTEIN S14/30S RIBOSOMAL PROTEIN S11"/>
    <property type="match status" value="1"/>
</dbReference>
<evidence type="ECO:0000256" key="5">
    <source>
        <dbReference type="ARBA" id="ARBA00023274"/>
    </source>
</evidence>
<keyword evidence="5 7" id="KW-0687">Ribonucleoprotein</keyword>
<dbReference type="NCBIfam" id="TIGR03632">
    <property type="entry name" value="uS11_bact"/>
    <property type="match status" value="1"/>
</dbReference>
<evidence type="ECO:0000256" key="7">
    <source>
        <dbReference type="HAMAP-Rule" id="MF_01310"/>
    </source>
</evidence>
<dbReference type="GO" id="GO:0003735">
    <property type="term" value="F:structural constituent of ribosome"/>
    <property type="evidence" value="ECO:0007669"/>
    <property type="project" value="InterPro"/>
</dbReference>
<evidence type="ECO:0000313" key="9">
    <source>
        <dbReference type="EMBL" id="PIS42082.1"/>
    </source>
</evidence>
<keyword evidence="4 7" id="KW-0689">Ribosomal protein</keyword>
<gene>
    <name evidence="7" type="primary">rpsK</name>
    <name evidence="9" type="ORF">COT24_05415</name>
</gene>
<name>A0A2H0YWG0_9BACT</name>
<dbReference type="NCBIfam" id="NF003698">
    <property type="entry name" value="PRK05309.1"/>
    <property type="match status" value="1"/>
</dbReference>
<dbReference type="HAMAP" id="MF_01310">
    <property type="entry name" value="Ribosomal_uS11"/>
    <property type="match status" value="1"/>
</dbReference>
<dbReference type="GO" id="GO:0006412">
    <property type="term" value="P:translation"/>
    <property type="evidence" value="ECO:0007669"/>
    <property type="project" value="UniProtKB-UniRule"/>
</dbReference>
<dbReference type="PROSITE" id="PS00054">
    <property type="entry name" value="RIBOSOMAL_S11"/>
    <property type="match status" value="1"/>
</dbReference>
<dbReference type="FunFam" id="3.30.420.80:FF:000010">
    <property type="entry name" value="30S ribosomal protein S11"/>
    <property type="match status" value="1"/>
</dbReference>
<dbReference type="SUPFAM" id="SSF53137">
    <property type="entry name" value="Translational machinery components"/>
    <property type="match status" value="1"/>
</dbReference>
<protein>
    <recommendedName>
        <fullName evidence="6 7">Small ribosomal subunit protein uS11</fullName>
    </recommendedName>
</protein>
<evidence type="ECO:0000256" key="6">
    <source>
        <dbReference type="ARBA" id="ARBA00035160"/>
    </source>
</evidence>
<evidence type="ECO:0000313" key="10">
    <source>
        <dbReference type="Proteomes" id="UP000231542"/>
    </source>
</evidence>
<evidence type="ECO:0000256" key="4">
    <source>
        <dbReference type="ARBA" id="ARBA00022980"/>
    </source>
</evidence>
<comment type="caution">
    <text evidence="9">The sequence shown here is derived from an EMBL/GenBank/DDBJ whole genome shotgun (WGS) entry which is preliminary data.</text>
</comment>
<dbReference type="EMBL" id="PEXU01000058">
    <property type="protein sequence ID" value="PIS42082.1"/>
    <property type="molecule type" value="Genomic_DNA"/>
</dbReference>
<dbReference type="AlphaFoldDB" id="A0A2H0YWG0"/>
<dbReference type="InterPro" id="IPR019981">
    <property type="entry name" value="Ribosomal_uS11_bac-type"/>
</dbReference>
<sequence length="130" mass="13919">MEKAKAIPKKRKKRKIITHGAVHIQATYNNTIVTIADPNGNVIAWSSAGISGFKGPKKSTPFAAGIIVRNLLEKIKDVGLREVDVFIRGVGSGREAAIRALGSAGLNILSIKDVTPIPHNGPRAPKPRRV</sequence>
<comment type="function">
    <text evidence="7">Located on the platform of the 30S subunit, it bridges several disparate RNA helices of the 16S rRNA. Forms part of the Shine-Dalgarno cleft in the 70S ribosome.</text>
</comment>
<accession>A0A2H0YWG0</accession>
<reference evidence="9 10" key="1">
    <citation type="submission" date="2017-09" db="EMBL/GenBank/DDBJ databases">
        <title>Depth-based differentiation of microbial function through sediment-hosted aquifers and enrichment of novel symbionts in the deep terrestrial subsurface.</title>
        <authorList>
            <person name="Probst A.J."/>
            <person name="Ladd B."/>
            <person name="Jarett J.K."/>
            <person name="Geller-Mcgrath D.E."/>
            <person name="Sieber C.M."/>
            <person name="Emerson J.B."/>
            <person name="Anantharaman K."/>
            <person name="Thomas B.C."/>
            <person name="Malmstrom R."/>
            <person name="Stieglmeier M."/>
            <person name="Klingl A."/>
            <person name="Woyke T."/>
            <person name="Ryan C.M."/>
            <person name="Banfield J.F."/>
        </authorList>
    </citation>
    <scope>NUCLEOTIDE SEQUENCE [LARGE SCALE GENOMIC DNA]</scope>
    <source>
        <strain evidence="9">CG08_land_8_20_14_0_20_40_16</strain>
    </source>
</reference>
<dbReference type="InterPro" id="IPR036967">
    <property type="entry name" value="Ribosomal_uS11_sf"/>
</dbReference>
<comment type="subunit">
    <text evidence="7">Part of the 30S ribosomal subunit. Interacts with proteins S7 and S18. Binds to IF-3.</text>
</comment>